<dbReference type="PRINTS" id="PR00133">
    <property type="entry name" value="GLHYDRLASE3"/>
</dbReference>
<keyword evidence="5" id="KW-0326">Glycosidase</keyword>
<dbReference type="AlphaFoldDB" id="A0A1J5TD00"/>
<evidence type="ECO:0000256" key="2">
    <source>
        <dbReference type="ARBA" id="ARBA00022729"/>
    </source>
</evidence>
<dbReference type="InterPro" id="IPR036881">
    <property type="entry name" value="Glyco_hydro_3_C_sf"/>
</dbReference>
<dbReference type="Gene3D" id="3.40.50.1700">
    <property type="entry name" value="Glycoside hydrolase family 3 C-terminal domain"/>
    <property type="match status" value="1"/>
</dbReference>
<dbReference type="InterPro" id="IPR017853">
    <property type="entry name" value="GH"/>
</dbReference>
<dbReference type="InterPro" id="IPR001764">
    <property type="entry name" value="Glyco_hydro_3_N"/>
</dbReference>
<dbReference type="SUPFAM" id="SSF51445">
    <property type="entry name" value="(Trans)glycosidases"/>
    <property type="match status" value="1"/>
</dbReference>
<comment type="caution">
    <text evidence="5">The sequence shown here is derived from an EMBL/GenBank/DDBJ whole genome shotgun (WGS) entry which is preliminary data.</text>
</comment>
<dbReference type="GO" id="GO:0045493">
    <property type="term" value="P:xylan catabolic process"/>
    <property type="evidence" value="ECO:0007669"/>
    <property type="project" value="InterPro"/>
</dbReference>
<dbReference type="InterPro" id="IPR044993">
    <property type="entry name" value="BXL"/>
</dbReference>
<dbReference type="GO" id="GO:0046556">
    <property type="term" value="F:alpha-L-arabinofuranosidase activity"/>
    <property type="evidence" value="ECO:0007669"/>
    <property type="project" value="UniProtKB-EC"/>
</dbReference>
<proteinExistence type="inferred from homology"/>
<dbReference type="PANTHER" id="PTHR42721">
    <property type="entry name" value="SUGAR HYDROLASE-RELATED"/>
    <property type="match status" value="1"/>
</dbReference>
<dbReference type="SMART" id="SM01217">
    <property type="entry name" value="Fn3_like"/>
    <property type="match status" value="1"/>
</dbReference>
<dbReference type="Gene3D" id="3.20.20.300">
    <property type="entry name" value="Glycoside hydrolase, family 3, N-terminal domain"/>
    <property type="match status" value="1"/>
</dbReference>
<dbReference type="SUPFAM" id="SSF52279">
    <property type="entry name" value="Beta-D-glucan exohydrolase, C-terminal domain"/>
    <property type="match status" value="1"/>
</dbReference>
<evidence type="ECO:0000313" key="5">
    <source>
        <dbReference type="EMBL" id="OIR14181.1"/>
    </source>
</evidence>
<keyword evidence="3 5" id="KW-0378">Hydrolase</keyword>
<keyword evidence="2" id="KW-0732">Signal</keyword>
<dbReference type="Pfam" id="PF00933">
    <property type="entry name" value="Glyco_hydro_3"/>
    <property type="match status" value="1"/>
</dbReference>
<dbReference type="Gene3D" id="2.60.40.10">
    <property type="entry name" value="Immunoglobulins"/>
    <property type="match status" value="1"/>
</dbReference>
<accession>A0A1J5TD00</accession>
<organism evidence="5">
    <name type="scientific">mine drainage metagenome</name>
    <dbReference type="NCBI Taxonomy" id="410659"/>
    <lineage>
        <taxon>unclassified sequences</taxon>
        <taxon>metagenomes</taxon>
        <taxon>ecological metagenomes</taxon>
    </lineage>
</organism>
<dbReference type="Pfam" id="PF14310">
    <property type="entry name" value="Fn3-like"/>
    <property type="match status" value="1"/>
</dbReference>
<dbReference type="EC" id="3.2.1.55" evidence="5"/>
<evidence type="ECO:0000259" key="4">
    <source>
        <dbReference type="SMART" id="SM01217"/>
    </source>
</evidence>
<dbReference type="GO" id="GO:0009044">
    <property type="term" value="F:xylan 1,4-beta-xylosidase activity"/>
    <property type="evidence" value="ECO:0007669"/>
    <property type="project" value="UniProtKB-EC"/>
</dbReference>
<gene>
    <name evidence="5" type="primary">xyl3A_1</name>
    <name evidence="5" type="ORF">GALL_46420</name>
</gene>
<feature type="domain" description="Fibronectin type III-like" evidence="4">
    <location>
        <begin position="649"/>
        <end position="718"/>
    </location>
</feature>
<dbReference type="InterPro" id="IPR026891">
    <property type="entry name" value="Fn3-like"/>
</dbReference>
<dbReference type="InterPro" id="IPR013783">
    <property type="entry name" value="Ig-like_fold"/>
</dbReference>
<dbReference type="Pfam" id="PF01915">
    <property type="entry name" value="Glyco_hydro_3_C"/>
    <property type="match status" value="1"/>
</dbReference>
<protein>
    <submittedName>
        <fullName evidence="5">Xylan 1,4-beta-xylosidase</fullName>
        <ecNumber evidence="5">3.2.1.37</ecNumber>
        <ecNumber evidence="5">3.2.1.55</ecNumber>
    </submittedName>
</protein>
<dbReference type="InterPro" id="IPR036962">
    <property type="entry name" value="Glyco_hydro_3_N_sf"/>
</dbReference>
<evidence type="ECO:0000256" key="1">
    <source>
        <dbReference type="ARBA" id="ARBA00005336"/>
    </source>
</evidence>
<evidence type="ECO:0000256" key="3">
    <source>
        <dbReference type="ARBA" id="ARBA00022801"/>
    </source>
</evidence>
<name>A0A1J5TD00_9ZZZZ</name>
<dbReference type="FunFam" id="2.60.40.10:FF:000495">
    <property type="entry name" value="Periplasmic beta-glucosidase"/>
    <property type="match status" value="1"/>
</dbReference>
<dbReference type="GO" id="GO:0031222">
    <property type="term" value="P:arabinan catabolic process"/>
    <property type="evidence" value="ECO:0007669"/>
    <property type="project" value="TreeGrafter"/>
</dbReference>
<dbReference type="EMBL" id="MLJW01000012">
    <property type="protein sequence ID" value="OIR14181.1"/>
    <property type="molecule type" value="Genomic_DNA"/>
</dbReference>
<dbReference type="InterPro" id="IPR002772">
    <property type="entry name" value="Glyco_hydro_3_C"/>
</dbReference>
<dbReference type="EC" id="3.2.1.37" evidence="5"/>
<sequence length="737" mass="82261">MNTPKIKIFLTVIAVIALVSFKQKKDYPFPFLDPNLSIETRVNDLVGRMTLDEKISQMMNDAPAIERLNIPQYNWWNECLHGVARAGLATVFPQAIGLGATWDEDMMLKVSTTISDEARAKHHEFARKGERSIYEGLTFWSPNINIFRDPRWGRGQETYGEDPYLTGRLAVEFIKGLQGDDPKYFKTIATVKHFAVHSGPESSRHTFDAKIDEKDFRETYLPQFEMGIKEGKAYSVMCAYNRLNGEACCGSNHLLTEILRNEWNFKGYVVSDCGAIDDIYERHKIVATPDEAAALAVKSGCDLECLNTYTHLKEAVAKKLITEAEIDVALKRLFTARFKLGMFDPPEMVKYTKIPYSVVDNKEHHQLALEAAHKSIVLLKNENNLLPLNKNIKTVAVIGPNANEATMLLGNYNGTPSDPITPLRGIREKLIHSKVLYAQGCELAEGISSLKKDSVEKIKQKAIEVAKQSDVVILCMGLSPNLEGEEMNVAIDGFKGGDRTKLDLPSSQEELIKEIKSLGKPIVLVLLNGSALSINWENKNIPAIIETWYPGQAAGTAIADVLFGDYNPAGRLPVTFYSSVNELPSFDEYNMTTQTYRYFKGDVIYPFGYGLSYTNFHYDNLKINHQNKAGNEVKLSVDVKNTGKVSGDEVVQVYVSNKTSTGHIPIRALKAFKRIYIKAGETKKVNLTIKPDAFSIINDANKRVIVHGKFEVTVGGGQPDVKIKTASNVLKTETIIM</sequence>
<dbReference type="PANTHER" id="PTHR42721:SF3">
    <property type="entry name" value="BETA-D-XYLOSIDASE 5-RELATED"/>
    <property type="match status" value="1"/>
</dbReference>
<reference evidence="5" key="1">
    <citation type="submission" date="2016-10" db="EMBL/GenBank/DDBJ databases">
        <title>Sequence of Gallionella enrichment culture.</title>
        <authorList>
            <person name="Poehlein A."/>
            <person name="Muehling M."/>
            <person name="Daniel R."/>
        </authorList>
    </citation>
    <scope>NUCLEOTIDE SEQUENCE</scope>
</reference>
<comment type="similarity">
    <text evidence="1">Belongs to the glycosyl hydrolase 3 family.</text>
</comment>
<dbReference type="FunFam" id="3.40.50.1700:FF:000009">
    <property type="entry name" value="Periplasmic beta-glucosidase"/>
    <property type="match status" value="1"/>
</dbReference>